<feature type="non-terminal residue" evidence="10">
    <location>
        <position position="1"/>
    </location>
</feature>
<dbReference type="EMBL" id="BTSX01000006">
    <property type="protein sequence ID" value="GMT04828.1"/>
    <property type="molecule type" value="Genomic_DNA"/>
</dbReference>
<dbReference type="AlphaFoldDB" id="A0AAV5UEM8"/>
<keyword evidence="6" id="KW-0539">Nucleus</keyword>
<comment type="subcellular location">
    <subcellularLocation>
        <location evidence="1">Nucleus</location>
    </subcellularLocation>
</comment>
<dbReference type="GO" id="GO:0016592">
    <property type="term" value="C:mediator complex"/>
    <property type="evidence" value="ECO:0007669"/>
    <property type="project" value="InterPro"/>
</dbReference>
<protein>
    <recommendedName>
        <fullName evidence="3">Mediator of RNA polymerase II transcription subunit 22</fullName>
    </recommendedName>
    <alternativeName>
        <fullName evidence="8">Mediator complex subunit 22</fullName>
    </alternativeName>
</protein>
<reference evidence="10" key="1">
    <citation type="submission" date="2023-10" db="EMBL/GenBank/DDBJ databases">
        <title>Genome assembly of Pristionchus species.</title>
        <authorList>
            <person name="Yoshida K."/>
            <person name="Sommer R.J."/>
        </authorList>
    </citation>
    <scope>NUCLEOTIDE SEQUENCE</scope>
    <source>
        <strain evidence="10">RS0144</strain>
    </source>
</reference>
<name>A0AAV5UEM8_9BILA</name>
<comment type="caution">
    <text evidence="10">The sequence shown here is derived from an EMBL/GenBank/DDBJ whole genome shotgun (WGS) entry which is preliminary data.</text>
</comment>
<gene>
    <name evidence="10" type="ORF">PENTCL1PPCAC_27002</name>
</gene>
<evidence type="ECO:0000256" key="6">
    <source>
        <dbReference type="ARBA" id="ARBA00023242"/>
    </source>
</evidence>
<dbReference type="Proteomes" id="UP001432027">
    <property type="component" value="Unassembled WGS sequence"/>
</dbReference>
<dbReference type="PANTHER" id="PTHR12434:SF6">
    <property type="entry name" value="MEDIATOR OF RNA POLYMERASE II TRANSCRIPTION SUBUNIT 22"/>
    <property type="match status" value="1"/>
</dbReference>
<keyword evidence="11" id="KW-1185">Reference proteome</keyword>
<comment type="similarity">
    <text evidence="2">Belongs to the Mediator complex subunit 22 family.</text>
</comment>
<accession>A0AAV5UEM8</accession>
<evidence type="ECO:0000256" key="1">
    <source>
        <dbReference type="ARBA" id="ARBA00004123"/>
    </source>
</evidence>
<feature type="compositionally biased region" description="Polar residues" evidence="9">
    <location>
        <begin position="14"/>
        <end position="23"/>
    </location>
</feature>
<dbReference type="Pfam" id="PF06179">
    <property type="entry name" value="Med22"/>
    <property type="match status" value="1"/>
</dbReference>
<dbReference type="GO" id="GO:0003712">
    <property type="term" value="F:transcription coregulator activity"/>
    <property type="evidence" value="ECO:0007669"/>
    <property type="project" value="InterPro"/>
</dbReference>
<evidence type="ECO:0000256" key="2">
    <source>
        <dbReference type="ARBA" id="ARBA00005942"/>
    </source>
</evidence>
<evidence type="ECO:0000313" key="10">
    <source>
        <dbReference type="EMBL" id="GMT04828.1"/>
    </source>
</evidence>
<evidence type="ECO:0000256" key="5">
    <source>
        <dbReference type="ARBA" id="ARBA00023163"/>
    </source>
</evidence>
<evidence type="ECO:0000313" key="11">
    <source>
        <dbReference type="Proteomes" id="UP001432027"/>
    </source>
</evidence>
<keyword evidence="4" id="KW-0805">Transcription regulation</keyword>
<evidence type="ECO:0000256" key="7">
    <source>
        <dbReference type="ARBA" id="ARBA00025687"/>
    </source>
</evidence>
<feature type="region of interest" description="Disordered" evidence="9">
    <location>
        <begin position="1"/>
        <end position="23"/>
    </location>
</feature>
<dbReference type="InterPro" id="IPR009332">
    <property type="entry name" value="Med22"/>
</dbReference>
<organism evidence="10 11">
    <name type="scientific">Pristionchus entomophagus</name>
    <dbReference type="NCBI Taxonomy" id="358040"/>
    <lineage>
        <taxon>Eukaryota</taxon>
        <taxon>Metazoa</taxon>
        <taxon>Ecdysozoa</taxon>
        <taxon>Nematoda</taxon>
        <taxon>Chromadorea</taxon>
        <taxon>Rhabditida</taxon>
        <taxon>Rhabditina</taxon>
        <taxon>Diplogasteromorpha</taxon>
        <taxon>Diplogasteroidea</taxon>
        <taxon>Neodiplogasteridae</taxon>
        <taxon>Pristionchus</taxon>
    </lineage>
</organism>
<dbReference type="PANTHER" id="PTHR12434">
    <property type="entry name" value="MEDIATOR OF RNA POLYMERASE II TRANSCRIPTION SUBUNIT 22"/>
    <property type="match status" value="1"/>
</dbReference>
<keyword evidence="5" id="KW-0804">Transcription</keyword>
<comment type="function">
    <text evidence="7">Component of the Mediator complex, a coactivator involved in the regulated transcription of nearly all RNA polymerase II-dependent genes. Mediator functions as a bridge to convey information from gene-specific regulatory proteins to the basal RNA polymerase II transcription machinery. Mediator is recruited to promoters by direct interactions with regulatory proteins and serves as a scaffold for the assembly of a functional preinitiation complex with RNA polymerase II and the general transcription factors.</text>
</comment>
<sequence length="161" mass="18602">FQKMQAAKVGGAGMSQQPSKGSASKVLTIQEYKRRLRDNIRSLNDNFVHLITAAKIKQEDEVHKSQNGRMAEHKTTQYEMKVRAALIVRACDELSKLTNDLKEFLILHDFNFLTEAISKAENECEDKLKHQLRKHNDLRIDIAKIVFDVDKELQEHFSLRP</sequence>
<evidence type="ECO:0000256" key="4">
    <source>
        <dbReference type="ARBA" id="ARBA00023015"/>
    </source>
</evidence>
<evidence type="ECO:0000256" key="8">
    <source>
        <dbReference type="ARBA" id="ARBA00031962"/>
    </source>
</evidence>
<dbReference type="GO" id="GO:0006357">
    <property type="term" value="P:regulation of transcription by RNA polymerase II"/>
    <property type="evidence" value="ECO:0007669"/>
    <property type="project" value="InterPro"/>
</dbReference>
<evidence type="ECO:0000256" key="9">
    <source>
        <dbReference type="SAM" id="MobiDB-lite"/>
    </source>
</evidence>
<evidence type="ECO:0000256" key="3">
    <source>
        <dbReference type="ARBA" id="ARBA00019695"/>
    </source>
</evidence>
<proteinExistence type="inferred from homology"/>